<dbReference type="InterPro" id="IPR000917">
    <property type="entry name" value="Sulfatase_N"/>
</dbReference>
<reference evidence="2 3" key="1">
    <citation type="submission" date="2021-10" db="EMBL/GenBank/DDBJ databases">
        <title>Anaerobic single-cell dispensing facilitates the cultivation of human gut bacteria.</title>
        <authorList>
            <person name="Afrizal A."/>
        </authorList>
    </citation>
    <scope>NUCLEOTIDE SEQUENCE [LARGE SCALE GENOMIC DNA]</scope>
    <source>
        <strain evidence="2 3">CLA-AA-H277</strain>
    </source>
</reference>
<dbReference type="GO" id="GO:0016787">
    <property type="term" value="F:hydrolase activity"/>
    <property type="evidence" value="ECO:0007669"/>
    <property type="project" value="UniProtKB-KW"/>
</dbReference>
<keyword evidence="2" id="KW-0378">Hydrolase</keyword>
<evidence type="ECO:0000259" key="1">
    <source>
        <dbReference type="Pfam" id="PF00884"/>
    </source>
</evidence>
<dbReference type="SUPFAM" id="SSF53649">
    <property type="entry name" value="Alkaline phosphatase-like"/>
    <property type="match status" value="1"/>
</dbReference>
<dbReference type="EMBL" id="JAJEPR010000018">
    <property type="protein sequence ID" value="MCC2190377.1"/>
    <property type="molecule type" value="Genomic_DNA"/>
</dbReference>
<organism evidence="2 3">
    <name type="scientific">Fusicatenibacter faecihominis</name>
    <dbReference type="NCBI Taxonomy" id="2881276"/>
    <lineage>
        <taxon>Bacteria</taxon>
        <taxon>Bacillati</taxon>
        <taxon>Bacillota</taxon>
        <taxon>Clostridia</taxon>
        <taxon>Lachnospirales</taxon>
        <taxon>Lachnospiraceae</taxon>
        <taxon>Fusicatenibacter</taxon>
    </lineage>
</organism>
<gene>
    <name evidence="2" type="ORF">LKD71_11260</name>
</gene>
<feature type="domain" description="Sulfatase N-terminal" evidence="1">
    <location>
        <begin position="4"/>
        <end position="37"/>
    </location>
</feature>
<dbReference type="Gene3D" id="3.40.720.10">
    <property type="entry name" value="Alkaline Phosphatase, subunit A"/>
    <property type="match status" value="1"/>
</dbReference>
<dbReference type="Pfam" id="PF00884">
    <property type="entry name" value="Sulfatase"/>
    <property type="match status" value="1"/>
</dbReference>
<evidence type="ECO:0000313" key="3">
    <source>
        <dbReference type="Proteomes" id="UP001197875"/>
    </source>
</evidence>
<keyword evidence="3" id="KW-1185">Reference proteome</keyword>
<protein>
    <submittedName>
        <fullName evidence="2">Sulfatase-like hydrolase/transferase</fullName>
    </submittedName>
</protein>
<sequence>MDIDTLRPDHMGCYGYCRNTTPNIDAIAREGVRFDNY</sequence>
<accession>A0AAE3J6W0</accession>
<dbReference type="InterPro" id="IPR017850">
    <property type="entry name" value="Alkaline_phosphatase_core_sf"/>
</dbReference>
<evidence type="ECO:0000313" key="2">
    <source>
        <dbReference type="EMBL" id="MCC2190377.1"/>
    </source>
</evidence>
<dbReference type="AlphaFoldDB" id="A0AAE3J6W0"/>
<proteinExistence type="predicted"/>
<name>A0AAE3J6W0_9FIRM</name>
<comment type="caution">
    <text evidence="2">The sequence shown here is derived from an EMBL/GenBank/DDBJ whole genome shotgun (WGS) entry which is preliminary data.</text>
</comment>
<dbReference type="Proteomes" id="UP001197875">
    <property type="component" value="Unassembled WGS sequence"/>
</dbReference>